<accession>A0ABS9U8K5</accession>
<keyword evidence="3 5" id="KW-0175">Coiled coil</keyword>
<organism evidence="8 9">
    <name type="scientific">Solibacillus palustris</name>
    <dbReference type="NCBI Taxonomy" id="2908203"/>
    <lineage>
        <taxon>Bacteria</taxon>
        <taxon>Bacillati</taxon>
        <taxon>Bacillota</taxon>
        <taxon>Bacilli</taxon>
        <taxon>Bacillales</taxon>
        <taxon>Caryophanaceae</taxon>
        <taxon>Solibacillus</taxon>
    </lineage>
</organism>
<evidence type="ECO:0000256" key="2">
    <source>
        <dbReference type="ARBA" id="ARBA00011255"/>
    </source>
</evidence>
<keyword evidence="8" id="KW-0966">Cell projection</keyword>
<evidence type="ECO:0000256" key="4">
    <source>
        <dbReference type="ARBA" id="ARBA00023143"/>
    </source>
</evidence>
<comment type="similarity">
    <text evidence="1 5">Belongs to the FliD family.</text>
</comment>
<evidence type="ECO:0000313" key="8">
    <source>
        <dbReference type="EMBL" id="MCH7320656.1"/>
    </source>
</evidence>
<dbReference type="PANTHER" id="PTHR30288:SF0">
    <property type="entry name" value="FLAGELLAR HOOK-ASSOCIATED PROTEIN 2"/>
    <property type="match status" value="1"/>
</dbReference>
<feature type="domain" description="Flagellar hook-associated protein 2 C-terminal" evidence="7">
    <location>
        <begin position="614"/>
        <end position="861"/>
    </location>
</feature>
<reference evidence="8 9" key="1">
    <citation type="submission" date="2022-03" db="EMBL/GenBank/DDBJ databases">
        <authorList>
            <person name="Jo J.-H."/>
            <person name="Im W.-T."/>
        </authorList>
    </citation>
    <scope>NUCLEOTIDE SEQUENCE [LARGE SCALE GENOMIC DNA]</scope>
    <source>
        <strain evidence="8 9">MA9</strain>
    </source>
</reference>
<comment type="function">
    <text evidence="5">Required for morphogenesis and for the elongation of the flagellar filament by facilitating polymerization of the flagellin monomers at the tip of growing filament. Forms a capping structure, which prevents flagellin subunits (transported through the central channel of the flagellum) from leaking out without polymerization at the distal end.</text>
</comment>
<dbReference type="RefSeq" id="WP_241367676.1">
    <property type="nucleotide sequence ID" value="NZ_JAKZFC010000001.1"/>
</dbReference>
<proteinExistence type="inferred from homology"/>
<comment type="subcellular location">
    <subcellularLocation>
        <location evidence="5">Secreted</location>
    </subcellularLocation>
    <subcellularLocation>
        <location evidence="5">Bacterial flagellum</location>
    </subcellularLocation>
</comment>
<gene>
    <name evidence="8" type="primary">fliD</name>
    <name evidence="8" type="ORF">LZ480_02045</name>
</gene>
<comment type="caution">
    <text evidence="8">The sequence shown here is derived from an EMBL/GenBank/DDBJ whole genome shotgun (WGS) entry which is preliminary data.</text>
</comment>
<dbReference type="Proteomes" id="UP001316087">
    <property type="component" value="Unassembled WGS sequence"/>
</dbReference>
<evidence type="ECO:0000256" key="5">
    <source>
        <dbReference type="RuleBase" id="RU362066"/>
    </source>
</evidence>
<sequence length="870" mass="94557">MVMRVGGLASGMDIDALVEKLMQAEKAPLNKLLQNKTRYEWQRDAYRGVNTKLKTFDTYIADNLVLKTFNSKTASSSNSSLVSAVATGKASGTLTIESVSQLATAARGIGEQTNFKSDTKLSDALDGSVPASISIQSVDKQGNLIDPVKIDLTSDMTVDDLMSKINSSGSGVSAIFENGRLSITAKNTGKAAEGTSIKLDTDGANVFTKLGLKEADIKEGTNAKFEVNGIATERSSNSFNINGYNVTLNSTFNEMSGHSNRVKAAQISKDIAETAITKKFEDLKTKYGIDTTGKTLDEINTEFTAKFAELATDYAEKLNTSKENYLNAYNKKISGTTAGAIFDNLTTDAKNFLKNVSLGANEKLTDEHFDGTTLSDADKTALLELNISGSDIAKINAIDEKKAAQIEAETALQTASSESIGNGSDTAGNVFSGLSEEAKNLLSNMPAGGKFTSEMFDDTFDTNEIDRLVALSSDDVSKLKDVQTKTAEKATADAAVTAAVDADINKVTAGQALDGLSADAQKFLKDNSTIDDATIDGSSLSDDEKALLKTYTASQLTDLKAVQTTQEIFSADNAKLQDLNKDMNEVVSAYTTYEEAEKTLNDIKNETPPAEETKSSAVTLTSTTNVDEMMTKIKDFVNTYNGLVKDLKNQTSETKYRDYAPLTDEQKKDMKENEIKLWEEKAKSGLLRNDALISSGLSDMRSLVYQSNPAIEDSKFNTLYSIGITSSKNYNEGGTLEIDEDKLRKAIEENPDAVEKLFKNSDGKKEDTIQVTDPVTGNVMTKTVDSRGYIDKLRESMKNFEISIEKKAGRSTMTDGQYAIGKSILDTDKRISTWQDKLKNIEARYWKQFSAMEQAINKANSQSSMFMQGQ</sequence>
<feature type="coiled-coil region" evidence="5">
    <location>
        <begin position="576"/>
        <end position="606"/>
    </location>
</feature>
<keyword evidence="8" id="KW-0282">Flagellum</keyword>
<dbReference type="Pfam" id="PF07195">
    <property type="entry name" value="FliD_C"/>
    <property type="match status" value="1"/>
</dbReference>
<evidence type="ECO:0000259" key="6">
    <source>
        <dbReference type="Pfam" id="PF02465"/>
    </source>
</evidence>
<evidence type="ECO:0000259" key="7">
    <source>
        <dbReference type="Pfam" id="PF07195"/>
    </source>
</evidence>
<dbReference type="PANTHER" id="PTHR30288">
    <property type="entry name" value="FLAGELLAR CAP/ASSEMBLY PROTEIN FLID"/>
    <property type="match status" value="1"/>
</dbReference>
<dbReference type="InterPro" id="IPR040026">
    <property type="entry name" value="FliD"/>
</dbReference>
<dbReference type="InterPro" id="IPR010809">
    <property type="entry name" value="FliD_C"/>
</dbReference>
<comment type="subunit">
    <text evidence="2 5">Homopentamer.</text>
</comment>
<keyword evidence="9" id="KW-1185">Reference proteome</keyword>
<keyword evidence="4 5" id="KW-0975">Bacterial flagellum</keyword>
<evidence type="ECO:0000313" key="9">
    <source>
        <dbReference type="Proteomes" id="UP001316087"/>
    </source>
</evidence>
<dbReference type="EMBL" id="JAKZFC010000001">
    <property type="protein sequence ID" value="MCH7320656.1"/>
    <property type="molecule type" value="Genomic_DNA"/>
</dbReference>
<evidence type="ECO:0000256" key="3">
    <source>
        <dbReference type="ARBA" id="ARBA00023054"/>
    </source>
</evidence>
<keyword evidence="8" id="KW-0969">Cilium</keyword>
<evidence type="ECO:0000256" key="1">
    <source>
        <dbReference type="ARBA" id="ARBA00009764"/>
    </source>
</evidence>
<keyword evidence="5" id="KW-0964">Secreted</keyword>
<feature type="domain" description="Flagellar hook-associated protein 2 N-terminal" evidence="6">
    <location>
        <begin position="10"/>
        <end position="106"/>
    </location>
</feature>
<protein>
    <recommendedName>
        <fullName evidence="5">Flagellar hook-associated protein 2</fullName>
        <shortName evidence="5">HAP2</shortName>
    </recommendedName>
    <alternativeName>
        <fullName evidence="5">Flagellar cap protein</fullName>
    </alternativeName>
</protein>
<dbReference type="InterPro" id="IPR003481">
    <property type="entry name" value="FliD_N"/>
</dbReference>
<dbReference type="Pfam" id="PF02465">
    <property type="entry name" value="FliD_N"/>
    <property type="match status" value="1"/>
</dbReference>
<name>A0ABS9U8K5_9BACL</name>